<protein>
    <submittedName>
        <fullName evidence="2">Uncharacterized protein</fullName>
    </submittedName>
</protein>
<organism evidence="2 3">
    <name type="scientific">Achromobacter mucicolens</name>
    <dbReference type="NCBI Taxonomy" id="1389922"/>
    <lineage>
        <taxon>Bacteria</taxon>
        <taxon>Pseudomonadati</taxon>
        <taxon>Pseudomonadota</taxon>
        <taxon>Betaproteobacteria</taxon>
        <taxon>Burkholderiales</taxon>
        <taxon>Alcaligenaceae</taxon>
        <taxon>Achromobacter</taxon>
    </lineage>
</organism>
<sequence length="325" mass="35899">MTELQPTHSFDEMLANLKAAPDWQQLPDIRLAMSPQHVTFVDDVSDKTMFNERYMESHVFVGKMAFALYGTCGAFVATSTVLAIAITHDVLAKKSLGDIAFQYGIMVVFAVLMVALAYFFGRSEPACVRFNRQAQVVHIYQSPGKAITAAWREVHPFTKFRPPGEGSFSLKLVFRIGNADWVVAPGAFDFGDDSSLSDNLLRLEFLRRYMAEGLGSIQPDPARGAYKPSGFSKAVSLKDDHLITFLFAKLVALPGYYLAGGPLIDRYLLRRAANLQWPAEVEQLCAHGADLSGYDTTPVQANKSIFHRFNGQGFDLVDINGTVLG</sequence>
<comment type="caution">
    <text evidence="2">The sequence shown here is derived from an EMBL/GenBank/DDBJ whole genome shotgun (WGS) entry which is preliminary data.</text>
</comment>
<dbReference type="Proteomes" id="UP001158644">
    <property type="component" value="Unassembled WGS sequence"/>
</dbReference>
<gene>
    <name evidence="2" type="ORF">N5C72_10960</name>
</gene>
<keyword evidence="1" id="KW-1133">Transmembrane helix</keyword>
<feature type="transmembrane region" description="Helical" evidence="1">
    <location>
        <begin position="99"/>
        <end position="120"/>
    </location>
</feature>
<proteinExistence type="predicted"/>
<evidence type="ECO:0000256" key="1">
    <source>
        <dbReference type="SAM" id="Phobius"/>
    </source>
</evidence>
<name>A0ABD4YT18_9BURK</name>
<evidence type="ECO:0000313" key="2">
    <source>
        <dbReference type="EMBL" id="MDH1178597.1"/>
    </source>
</evidence>
<feature type="transmembrane region" description="Helical" evidence="1">
    <location>
        <begin position="66"/>
        <end position="87"/>
    </location>
</feature>
<dbReference type="EMBL" id="JAOBZK010000012">
    <property type="protein sequence ID" value="MDH1178597.1"/>
    <property type="molecule type" value="Genomic_DNA"/>
</dbReference>
<accession>A0ABD4YT18</accession>
<dbReference type="RefSeq" id="WP_279990765.1">
    <property type="nucleotide sequence ID" value="NZ_JAOBZK010000012.1"/>
</dbReference>
<keyword evidence="1" id="KW-0812">Transmembrane</keyword>
<evidence type="ECO:0000313" key="3">
    <source>
        <dbReference type="Proteomes" id="UP001158644"/>
    </source>
</evidence>
<keyword evidence="1" id="KW-0472">Membrane</keyword>
<reference evidence="2 3" key="1">
    <citation type="submission" date="2022-09" db="EMBL/GenBank/DDBJ databases">
        <title>Intensive care unit water sources are persistently colonized with multi-drug resistant bacteria and are the site of extensive horizontal gene transfer of antibiotic resistance genes.</title>
        <authorList>
            <person name="Diorio-Toth L."/>
        </authorList>
    </citation>
    <scope>NUCLEOTIDE SEQUENCE [LARGE SCALE GENOMIC DNA]</scope>
    <source>
        <strain evidence="2 3">GD03967</strain>
    </source>
</reference>
<dbReference type="AlphaFoldDB" id="A0ABD4YT18"/>